<feature type="non-terminal residue" evidence="1">
    <location>
        <position position="140"/>
    </location>
</feature>
<accession>A0A0C9ZN30</accession>
<proteinExistence type="predicted"/>
<evidence type="ECO:0000313" key="1">
    <source>
        <dbReference type="EMBL" id="KIK21223.1"/>
    </source>
</evidence>
<dbReference type="HOGENOM" id="CLU_068912_3_0_1"/>
<reference evidence="2" key="2">
    <citation type="submission" date="2015-01" db="EMBL/GenBank/DDBJ databases">
        <title>Evolutionary Origins and Diversification of the Mycorrhizal Mutualists.</title>
        <authorList>
            <consortium name="DOE Joint Genome Institute"/>
            <consortium name="Mycorrhizal Genomics Consortium"/>
            <person name="Kohler A."/>
            <person name="Kuo A."/>
            <person name="Nagy L.G."/>
            <person name="Floudas D."/>
            <person name="Copeland A."/>
            <person name="Barry K.W."/>
            <person name="Cichocki N."/>
            <person name="Veneault-Fourrey C."/>
            <person name="LaButti K."/>
            <person name="Lindquist E.A."/>
            <person name="Lipzen A."/>
            <person name="Lundell T."/>
            <person name="Morin E."/>
            <person name="Murat C."/>
            <person name="Riley R."/>
            <person name="Ohm R."/>
            <person name="Sun H."/>
            <person name="Tunlid A."/>
            <person name="Henrissat B."/>
            <person name="Grigoriev I.V."/>
            <person name="Hibbett D.S."/>
            <person name="Martin F."/>
        </authorList>
    </citation>
    <scope>NUCLEOTIDE SEQUENCE [LARGE SCALE GENOMIC DNA]</scope>
    <source>
        <strain evidence="2">441</strain>
    </source>
</reference>
<protein>
    <submittedName>
        <fullName evidence="1">Uncharacterized protein</fullName>
    </submittedName>
</protein>
<dbReference type="STRING" id="765257.A0A0C9ZN30"/>
<feature type="non-terminal residue" evidence="1">
    <location>
        <position position="1"/>
    </location>
</feature>
<keyword evidence="2" id="KW-1185">Reference proteome</keyword>
<gene>
    <name evidence="1" type="ORF">PISMIDRAFT_62035</name>
</gene>
<evidence type="ECO:0000313" key="2">
    <source>
        <dbReference type="Proteomes" id="UP000054018"/>
    </source>
</evidence>
<dbReference type="Proteomes" id="UP000054018">
    <property type="component" value="Unassembled WGS sequence"/>
</dbReference>
<sequence length="140" mass="15694">FFANPNVAYSLLDACQTVLSGSCALHLLLPEAQTCWRPQDLDFYVSHTSVHSLLHNLKTHEYEISAVKTDLFDPYPNSHIHSVITLHHHSSKIDVIISTNSSPVSQIFQFHSTALINFITSTSIFCAYPQLTLQQLSLVN</sequence>
<organism evidence="1 2">
    <name type="scientific">Pisolithus microcarpus 441</name>
    <dbReference type="NCBI Taxonomy" id="765257"/>
    <lineage>
        <taxon>Eukaryota</taxon>
        <taxon>Fungi</taxon>
        <taxon>Dikarya</taxon>
        <taxon>Basidiomycota</taxon>
        <taxon>Agaricomycotina</taxon>
        <taxon>Agaricomycetes</taxon>
        <taxon>Agaricomycetidae</taxon>
        <taxon>Boletales</taxon>
        <taxon>Sclerodermatineae</taxon>
        <taxon>Pisolithaceae</taxon>
        <taxon>Pisolithus</taxon>
    </lineage>
</organism>
<dbReference type="EMBL" id="KN833754">
    <property type="protein sequence ID" value="KIK21223.1"/>
    <property type="molecule type" value="Genomic_DNA"/>
</dbReference>
<dbReference type="AlphaFoldDB" id="A0A0C9ZN30"/>
<name>A0A0C9ZN30_9AGAM</name>
<reference evidence="1 2" key="1">
    <citation type="submission" date="2014-04" db="EMBL/GenBank/DDBJ databases">
        <authorList>
            <consortium name="DOE Joint Genome Institute"/>
            <person name="Kuo A."/>
            <person name="Kohler A."/>
            <person name="Costa M.D."/>
            <person name="Nagy L.G."/>
            <person name="Floudas D."/>
            <person name="Copeland A."/>
            <person name="Barry K.W."/>
            <person name="Cichocki N."/>
            <person name="Veneault-Fourrey C."/>
            <person name="LaButti K."/>
            <person name="Lindquist E.A."/>
            <person name="Lipzen A."/>
            <person name="Lundell T."/>
            <person name="Morin E."/>
            <person name="Murat C."/>
            <person name="Sun H."/>
            <person name="Tunlid A."/>
            <person name="Henrissat B."/>
            <person name="Grigoriev I.V."/>
            <person name="Hibbett D.S."/>
            <person name="Martin F."/>
            <person name="Nordberg H.P."/>
            <person name="Cantor M.N."/>
            <person name="Hua S.X."/>
        </authorList>
    </citation>
    <scope>NUCLEOTIDE SEQUENCE [LARGE SCALE GENOMIC DNA]</scope>
    <source>
        <strain evidence="1 2">441</strain>
    </source>
</reference>
<dbReference type="OrthoDB" id="3041043at2759"/>